<accession>A0ABW7XT01</accession>
<dbReference type="PANTHER" id="PTHR39186:SF1">
    <property type="entry name" value="DUF2071 DOMAIN-CONTAINING PROTEIN"/>
    <property type="match status" value="1"/>
</dbReference>
<dbReference type="SUPFAM" id="SSF160104">
    <property type="entry name" value="Acetoacetate decarboxylase-like"/>
    <property type="match status" value="1"/>
</dbReference>
<dbReference type="Gene3D" id="2.40.400.10">
    <property type="entry name" value="Acetoacetate decarboxylase-like"/>
    <property type="match status" value="1"/>
</dbReference>
<evidence type="ECO:0000313" key="2">
    <source>
        <dbReference type="EMBL" id="MFI5673169.1"/>
    </source>
</evidence>
<organism evidence="2 3">
    <name type="scientific">Streptomyces cellulosae</name>
    <dbReference type="NCBI Taxonomy" id="1968"/>
    <lineage>
        <taxon>Bacteria</taxon>
        <taxon>Bacillati</taxon>
        <taxon>Actinomycetota</taxon>
        <taxon>Actinomycetes</taxon>
        <taxon>Kitasatosporales</taxon>
        <taxon>Streptomycetaceae</taxon>
        <taxon>Streptomyces</taxon>
    </lineage>
</organism>
<dbReference type="InterPro" id="IPR023375">
    <property type="entry name" value="ADC_dom_sf"/>
</dbReference>
<proteinExistence type="predicted"/>
<feature type="region of interest" description="Disordered" evidence="1">
    <location>
        <begin position="1"/>
        <end position="22"/>
    </location>
</feature>
<protein>
    <submittedName>
        <fullName evidence="2">YqjF family protein</fullName>
    </submittedName>
</protein>
<dbReference type="InterPro" id="IPR018644">
    <property type="entry name" value="DUF2071"/>
</dbReference>
<dbReference type="Pfam" id="PF09844">
    <property type="entry name" value="DUF2071"/>
    <property type="match status" value="1"/>
</dbReference>
<feature type="compositionally biased region" description="Pro residues" evidence="1">
    <location>
        <begin position="1"/>
        <end position="13"/>
    </location>
</feature>
<comment type="caution">
    <text evidence="2">The sequence shown here is derived from an EMBL/GenBank/DDBJ whole genome shotgun (WGS) entry which is preliminary data.</text>
</comment>
<dbReference type="Proteomes" id="UP001612415">
    <property type="component" value="Unassembled WGS sequence"/>
</dbReference>
<evidence type="ECO:0000313" key="3">
    <source>
        <dbReference type="Proteomes" id="UP001612415"/>
    </source>
</evidence>
<evidence type="ECO:0000256" key="1">
    <source>
        <dbReference type="SAM" id="MobiDB-lite"/>
    </source>
</evidence>
<dbReference type="PANTHER" id="PTHR39186">
    <property type="entry name" value="DUF2071 FAMILY PROTEIN"/>
    <property type="match status" value="1"/>
</dbReference>
<gene>
    <name evidence="2" type="ORF">ACIA8P_00645</name>
</gene>
<dbReference type="EMBL" id="JBITDC010000001">
    <property type="protein sequence ID" value="MFI5673169.1"/>
    <property type="molecule type" value="Genomic_DNA"/>
</dbReference>
<reference evidence="2 3" key="1">
    <citation type="submission" date="2024-10" db="EMBL/GenBank/DDBJ databases">
        <title>The Natural Products Discovery Center: Release of the First 8490 Sequenced Strains for Exploring Actinobacteria Biosynthetic Diversity.</title>
        <authorList>
            <person name="Kalkreuter E."/>
            <person name="Kautsar S.A."/>
            <person name="Yang D."/>
            <person name="Bader C.D."/>
            <person name="Teijaro C.N."/>
            <person name="Fluegel L."/>
            <person name="Davis C.M."/>
            <person name="Simpson J.R."/>
            <person name="Lauterbach L."/>
            <person name="Steele A.D."/>
            <person name="Gui C."/>
            <person name="Meng S."/>
            <person name="Li G."/>
            <person name="Viehrig K."/>
            <person name="Ye F."/>
            <person name="Su P."/>
            <person name="Kiefer A.F."/>
            <person name="Nichols A."/>
            <person name="Cepeda A.J."/>
            <person name="Yan W."/>
            <person name="Fan B."/>
            <person name="Jiang Y."/>
            <person name="Adhikari A."/>
            <person name="Zheng C.-J."/>
            <person name="Schuster L."/>
            <person name="Cowan T.M."/>
            <person name="Smanski M.J."/>
            <person name="Chevrette M.G."/>
            <person name="De Carvalho L.P.S."/>
            <person name="Shen B."/>
        </authorList>
    </citation>
    <scope>NUCLEOTIDE SEQUENCE [LARGE SCALE GENOMIC DNA]</scope>
    <source>
        <strain evidence="2 3">NPDC051599</strain>
    </source>
</reference>
<sequence length="256" mass="27871">MTSLPSPQPPIPDGPVTGDAPRSVRRPLLTQSWLNVTFLHWPADPADVARVLPPGIRPDTVDGVTYVGLVAFRLHRSGWLGLPPVPYLGSFPETNVRLYTVDAHGRRGVVFCSLDASRLLPVAVGRIGFGLPYMWSRMTVGARGDILTYTSTRRWPGPRGARSRISVRVGDPIAEPTGLEHFLTARWGLHSTLLGRPVYVPNTHPRWPLRRAELIACDEDLVAAAGLPTPAGEPVSVLYSPGVPARFARPAGVPRR</sequence>
<keyword evidence="3" id="KW-1185">Reference proteome</keyword>
<dbReference type="RefSeq" id="WP_398654232.1">
    <property type="nucleotide sequence ID" value="NZ_JBITDC010000001.1"/>
</dbReference>
<name>A0ABW7XT01_STRCE</name>